<organism evidence="1">
    <name type="scientific">Babesia orientalis</name>
    <dbReference type="NCBI Taxonomy" id="273649"/>
    <lineage>
        <taxon>Eukaryota</taxon>
        <taxon>Sar</taxon>
        <taxon>Alveolata</taxon>
        <taxon>Apicomplexa</taxon>
        <taxon>Aconoidasida</taxon>
        <taxon>Piroplasmida</taxon>
        <taxon>Babesiidae</taxon>
        <taxon>Babesia</taxon>
    </lineage>
</organism>
<proteinExistence type="predicted"/>
<dbReference type="GeneID" id="26044051"/>
<dbReference type="AlphaFoldDB" id="A0A0M4MT77"/>
<reference evidence="1" key="1">
    <citation type="journal article" date="2015" name="Parasit. Vectors">
        <title>Characterization and annotation of Babesia orientalis apicoplast genome.</title>
        <authorList>
            <person name="Huang Y."/>
            <person name="He L."/>
            <person name="Hu J."/>
            <person name="He P."/>
            <person name="He J."/>
            <person name="Yu L."/>
            <person name="Malobi N."/>
            <person name="Zhou Y."/>
            <person name="Shen B."/>
            <person name="Zhao J."/>
        </authorList>
    </citation>
    <scope>NUCLEOTIDE SEQUENCE</scope>
    <source>
        <strain evidence="1">Wuhan</strain>
    </source>
</reference>
<sequence length="51" mass="6285">MNINFDNYINKFVETKNTKRIIFKKTLSHVVKKHKNSIRTHIKYLRLLHLF</sequence>
<evidence type="ECO:0000313" key="1">
    <source>
        <dbReference type="EMBL" id="ALE29345.1"/>
    </source>
</evidence>
<name>A0A0M4MT77_9APIC</name>
<gene>
    <name evidence="1" type="primary">hyp-14</name>
</gene>
<protein>
    <submittedName>
        <fullName evidence="1">Uncharacterized protein</fullName>
    </submittedName>
</protein>
<dbReference type="RefSeq" id="YP_009170347.1">
    <property type="nucleotide sequence ID" value="NC_028029.1"/>
</dbReference>
<dbReference type="EMBL" id="KT428643">
    <property type="protein sequence ID" value="ALE29345.1"/>
    <property type="molecule type" value="Genomic_DNA"/>
</dbReference>
<accession>A0A0M4MT77</accession>